<accession>A0ABU3KBW9</accession>
<evidence type="ECO:0000259" key="3">
    <source>
        <dbReference type="Pfam" id="PF06155"/>
    </source>
</evidence>
<comment type="caution">
    <text evidence="4">The sequence shown here is derived from an EMBL/GenBank/DDBJ whole genome shotgun (WGS) entry which is preliminary data.</text>
</comment>
<dbReference type="EMBL" id="JAQOUE010000002">
    <property type="protein sequence ID" value="MDT7043994.1"/>
    <property type="molecule type" value="Genomic_DNA"/>
</dbReference>
<proteinExistence type="predicted"/>
<dbReference type="Pfam" id="PF06155">
    <property type="entry name" value="GBBH-like_N"/>
    <property type="match status" value="1"/>
</dbReference>
<keyword evidence="5" id="KW-1185">Reference proteome</keyword>
<keyword evidence="1" id="KW-0479">Metal-binding</keyword>
<evidence type="ECO:0000256" key="2">
    <source>
        <dbReference type="ARBA" id="ARBA00023004"/>
    </source>
</evidence>
<protein>
    <submittedName>
        <fullName evidence="4">DUF971 domain-containing protein</fullName>
    </submittedName>
</protein>
<dbReference type="InterPro" id="IPR038492">
    <property type="entry name" value="GBBH-like_N_sf"/>
</dbReference>
<dbReference type="RefSeq" id="WP_313834580.1">
    <property type="nucleotide sequence ID" value="NZ_JAQOUE010000002.1"/>
</dbReference>
<keyword evidence="2" id="KW-0408">Iron</keyword>
<dbReference type="Proteomes" id="UP001250932">
    <property type="component" value="Unassembled WGS sequence"/>
</dbReference>
<name>A0ABU3KBW9_9BACT</name>
<evidence type="ECO:0000313" key="4">
    <source>
        <dbReference type="EMBL" id="MDT7043994.1"/>
    </source>
</evidence>
<gene>
    <name evidence="4" type="ORF">PPG34_16705</name>
</gene>
<sequence>MSDDTIQPKDMNWIEKGVFGIEWSDGHKGVYPVRYLRLHCPCAACTDEWTGELKLKDEDVPLLMMLKDIEPVGHYALRFIWSDGHDTGLYTFGNLRKMCQCDICVPNKEPEAKKKLSSRRLM</sequence>
<dbReference type="Gene3D" id="3.30.2020.30">
    <property type="match status" value="1"/>
</dbReference>
<organism evidence="4 5">
    <name type="scientific">Candidatus Nitronereus thalassa</name>
    <dbReference type="NCBI Taxonomy" id="3020898"/>
    <lineage>
        <taxon>Bacteria</taxon>
        <taxon>Pseudomonadati</taxon>
        <taxon>Nitrospirota</taxon>
        <taxon>Nitrospiria</taxon>
        <taxon>Nitrospirales</taxon>
        <taxon>Nitrospiraceae</taxon>
        <taxon>Candidatus Nitronereus</taxon>
    </lineage>
</organism>
<evidence type="ECO:0000313" key="5">
    <source>
        <dbReference type="Proteomes" id="UP001250932"/>
    </source>
</evidence>
<reference evidence="4 5" key="1">
    <citation type="journal article" date="2023" name="ISME J.">
        <title>Cultivation and genomic characterization of novel and ubiquitous marine nitrite-oxidizing bacteria from the Nitrospirales.</title>
        <authorList>
            <person name="Mueller A.J."/>
            <person name="Daebeler A."/>
            <person name="Herbold C.W."/>
            <person name="Kirkegaard R.H."/>
            <person name="Daims H."/>
        </authorList>
    </citation>
    <scope>NUCLEOTIDE SEQUENCE [LARGE SCALE GENOMIC DNA]</scope>
    <source>
        <strain evidence="4 5">EB</strain>
    </source>
</reference>
<evidence type="ECO:0000256" key="1">
    <source>
        <dbReference type="ARBA" id="ARBA00022723"/>
    </source>
</evidence>
<feature type="domain" description="Gamma-butyrobetaine hydroxylase-like N-terminal" evidence="3">
    <location>
        <begin position="17"/>
        <end position="95"/>
    </location>
</feature>
<dbReference type="PANTHER" id="PTHR35303">
    <property type="entry name" value="OS02G0197800 PROTEIN"/>
    <property type="match status" value="1"/>
</dbReference>
<dbReference type="InterPro" id="IPR010376">
    <property type="entry name" value="GBBH-like_N"/>
</dbReference>